<feature type="region of interest" description="Disordered" evidence="9">
    <location>
        <begin position="427"/>
        <end position="477"/>
    </location>
</feature>
<dbReference type="EMBL" id="JRVJ01000003">
    <property type="protein sequence ID" value="KGM19201.1"/>
    <property type="molecule type" value="Genomic_DNA"/>
</dbReference>
<dbReference type="CDD" id="cd14014">
    <property type="entry name" value="STKc_PknB_like"/>
    <property type="match status" value="1"/>
</dbReference>
<sequence length="791" mass="83895">MTDLYPGDLLEGRYRIAAQIARGGMSTVYTAVDTRLDREVAVKVMDPQLAQESKFRKRFEREARAVARLNHPTLVNVFDQGVDGDYVFLVMELVTGGSLRELLAERGPMPPHAAVSVMRSVLTALAVAHETGMIHRDIKPDNVLISDRSTRNNVKLADFGLVRAINTTRHDTFPGVRTDTRSAAPNGQVIGTAGYLSPEQVRGEDLDERSDVYSAGILLYELLTGELPFRGTSPEDTAMLRLDRDVPSPSRIIEGVPPSLDVLVARASHRDPSRRFANGTEFLEAVEKTAQRLQLPDFVVPVPQNSAVMRALEGSDFGERLSWDHEDMATRTVAVPPHPDGDARPWSDAHNHPDNGYDDPGETRVEDFGAARPAGASGFNGAGYGGVDAGGAVAAAGLSIAGYGAGAGAGAGAAGAAGPSMAPGGYIDSGHPANADSPQTAAYPLSPTGARPDPYRSAHPPQGTPHSPYEQQKPPGVAVREPAGVASTNQGRRAKPIGKKLTNRSTGATVVWTIILLLLVAAVAIGAWWVTSGRYGEIPQVIGMDEATAQATVQEAGFTTELKQQYSDTVARQTVIGTEPPFSQRAPRGSQVAVLVSLGKPTVPQPGPTDNAASYQAKLKDRTLSGKIGDEVYSSDVPKGKVATIEPSPGTEVKVSSLVTFHLSKGPAPVEVPDLRGLDLERAKSILKDAGLEVGTVTEADNKEYETNQVISSTPDKGSKLNRGDSVDLEVSSSTRVPLVFGMSGSEAKKRLEDAGFEVEIDGRKNGFVISQNPGPNTRAGKGTKVTVRTL</sequence>
<evidence type="ECO:0000256" key="3">
    <source>
        <dbReference type="ARBA" id="ARBA00022679"/>
    </source>
</evidence>
<dbReference type="PANTHER" id="PTHR43289:SF34">
    <property type="entry name" value="SERINE_THREONINE-PROTEIN KINASE YBDM-RELATED"/>
    <property type="match status" value="1"/>
</dbReference>
<dbReference type="SUPFAM" id="SSF54184">
    <property type="entry name" value="Penicillin-binding protein 2x (pbp-2x), c-terminal domain"/>
    <property type="match status" value="1"/>
</dbReference>
<comment type="catalytic activity">
    <reaction evidence="7">
        <text>L-threonyl-[protein] + ATP = O-phospho-L-threonyl-[protein] + ADP + H(+)</text>
        <dbReference type="Rhea" id="RHEA:46608"/>
        <dbReference type="Rhea" id="RHEA-COMP:11060"/>
        <dbReference type="Rhea" id="RHEA-COMP:11605"/>
        <dbReference type="ChEBI" id="CHEBI:15378"/>
        <dbReference type="ChEBI" id="CHEBI:30013"/>
        <dbReference type="ChEBI" id="CHEBI:30616"/>
        <dbReference type="ChEBI" id="CHEBI:61977"/>
        <dbReference type="ChEBI" id="CHEBI:456216"/>
        <dbReference type="EC" id="2.7.11.1"/>
    </reaction>
</comment>
<name>A0A0A2DQQ4_9CORY</name>
<dbReference type="Pfam" id="PF03793">
    <property type="entry name" value="PASTA"/>
    <property type="match status" value="4"/>
</dbReference>
<dbReference type="SMART" id="SM00220">
    <property type="entry name" value="S_TKc"/>
    <property type="match status" value="1"/>
</dbReference>
<proteinExistence type="predicted"/>
<feature type="transmembrane region" description="Helical" evidence="10">
    <location>
        <begin position="510"/>
        <end position="530"/>
    </location>
</feature>
<keyword evidence="10" id="KW-1133">Transmembrane helix</keyword>
<evidence type="ECO:0000256" key="1">
    <source>
        <dbReference type="ARBA" id="ARBA00012513"/>
    </source>
</evidence>
<evidence type="ECO:0000256" key="7">
    <source>
        <dbReference type="ARBA" id="ARBA00047899"/>
    </source>
</evidence>
<dbReference type="AlphaFoldDB" id="A0A0A2DQQ4"/>
<evidence type="ECO:0000313" key="13">
    <source>
        <dbReference type="EMBL" id="KGM19201.1"/>
    </source>
</evidence>
<dbReference type="RefSeq" id="WP_035113412.1">
    <property type="nucleotide sequence ID" value="NZ_CP047046.1"/>
</dbReference>
<reference evidence="13 14" key="1">
    <citation type="submission" date="2014-10" db="EMBL/GenBank/DDBJ databases">
        <title>Whole Genome sequence of Corynebacterium auriscanis strain CIP 106629.</title>
        <authorList>
            <person name="Hassan S.S."/>
            <person name="Jamal S.B."/>
            <person name="Tiwari S."/>
            <person name="Oliveira L.D.C."/>
            <person name="Souza F."/>
            <person name="Mariano D.C."/>
            <person name="Almeida S."/>
            <person name="Dorella F."/>
            <person name="Pereira F."/>
            <person name="Carvalho A."/>
            <person name="Leal C.A."/>
            <person name="Soares S.D.C."/>
            <person name="Figueiredo H.C."/>
            <person name="Silva A."/>
            <person name="Azevedo V.A."/>
        </authorList>
    </citation>
    <scope>NUCLEOTIDE SEQUENCE [LARGE SCALE GENOMIC DNA]</scope>
    <source>
        <strain evidence="13 14">CIP 106629</strain>
    </source>
</reference>
<evidence type="ECO:0000256" key="10">
    <source>
        <dbReference type="SAM" id="Phobius"/>
    </source>
</evidence>
<feature type="domain" description="Protein kinase" evidence="11">
    <location>
        <begin position="14"/>
        <end position="299"/>
    </location>
</feature>
<comment type="catalytic activity">
    <reaction evidence="8">
        <text>L-seryl-[protein] + ATP = O-phospho-L-seryl-[protein] + ADP + H(+)</text>
        <dbReference type="Rhea" id="RHEA:17989"/>
        <dbReference type="Rhea" id="RHEA-COMP:9863"/>
        <dbReference type="Rhea" id="RHEA-COMP:11604"/>
        <dbReference type="ChEBI" id="CHEBI:15378"/>
        <dbReference type="ChEBI" id="CHEBI:29999"/>
        <dbReference type="ChEBI" id="CHEBI:30616"/>
        <dbReference type="ChEBI" id="CHEBI:83421"/>
        <dbReference type="ChEBI" id="CHEBI:456216"/>
        <dbReference type="EC" id="2.7.11.1"/>
    </reaction>
</comment>
<keyword evidence="6" id="KW-0067">ATP-binding</keyword>
<feature type="region of interest" description="Disordered" evidence="9">
    <location>
        <begin position="772"/>
        <end position="791"/>
    </location>
</feature>
<feature type="domain" description="PASTA" evidence="12">
    <location>
        <begin position="532"/>
        <end position="598"/>
    </location>
</feature>
<keyword evidence="2" id="KW-0723">Serine/threonine-protein kinase</keyword>
<feature type="domain" description="PASTA" evidence="12">
    <location>
        <begin position="666"/>
        <end position="733"/>
    </location>
</feature>
<keyword evidence="5" id="KW-0418">Kinase</keyword>
<dbReference type="PANTHER" id="PTHR43289">
    <property type="entry name" value="MITOGEN-ACTIVATED PROTEIN KINASE KINASE KINASE 20-RELATED"/>
    <property type="match status" value="1"/>
</dbReference>
<evidence type="ECO:0000256" key="4">
    <source>
        <dbReference type="ARBA" id="ARBA00022741"/>
    </source>
</evidence>
<evidence type="ECO:0000256" key="9">
    <source>
        <dbReference type="SAM" id="MobiDB-lite"/>
    </source>
</evidence>
<feature type="domain" description="PASTA" evidence="12">
    <location>
        <begin position="734"/>
        <end position="791"/>
    </location>
</feature>
<accession>A0A0A2DQQ4</accession>
<dbReference type="InterPro" id="IPR011009">
    <property type="entry name" value="Kinase-like_dom_sf"/>
</dbReference>
<gene>
    <name evidence="13" type="ORF">MA47_03550</name>
</gene>
<dbReference type="PROSITE" id="PS51178">
    <property type="entry name" value="PASTA"/>
    <property type="match status" value="3"/>
</dbReference>
<dbReference type="EC" id="2.7.11.1" evidence="1"/>
<evidence type="ECO:0000256" key="6">
    <source>
        <dbReference type="ARBA" id="ARBA00022840"/>
    </source>
</evidence>
<evidence type="ECO:0000313" key="14">
    <source>
        <dbReference type="Proteomes" id="UP000030145"/>
    </source>
</evidence>
<feature type="compositionally biased region" description="Basic and acidic residues" evidence="9">
    <location>
        <begin position="339"/>
        <end position="366"/>
    </location>
</feature>
<dbReference type="CDD" id="cd06577">
    <property type="entry name" value="PASTA_pknB"/>
    <property type="match status" value="4"/>
</dbReference>
<dbReference type="InterPro" id="IPR005543">
    <property type="entry name" value="PASTA_dom"/>
</dbReference>
<evidence type="ECO:0000259" key="12">
    <source>
        <dbReference type="PROSITE" id="PS51178"/>
    </source>
</evidence>
<dbReference type="GO" id="GO:0004674">
    <property type="term" value="F:protein serine/threonine kinase activity"/>
    <property type="evidence" value="ECO:0007669"/>
    <property type="project" value="UniProtKB-KW"/>
</dbReference>
<dbReference type="Gene3D" id="3.30.10.20">
    <property type="match status" value="4"/>
</dbReference>
<protein>
    <recommendedName>
        <fullName evidence="1">non-specific serine/threonine protein kinase</fullName>
        <ecNumber evidence="1">2.7.11.1</ecNumber>
    </recommendedName>
</protein>
<keyword evidence="10" id="KW-0812">Transmembrane</keyword>
<evidence type="ECO:0000256" key="2">
    <source>
        <dbReference type="ARBA" id="ARBA00022527"/>
    </source>
</evidence>
<dbReference type="Gene3D" id="1.10.510.10">
    <property type="entry name" value="Transferase(Phosphotransferase) domain 1"/>
    <property type="match status" value="1"/>
</dbReference>
<dbReference type="PROSITE" id="PS50011">
    <property type="entry name" value="PROTEIN_KINASE_DOM"/>
    <property type="match status" value="1"/>
</dbReference>
<evidence type="ECO:0000256" key="5">
    <source>
        <dbReference type="ARBA" id="ARBA00022777"/>
    </source>
</evidence>
<dbReference type="PROSITE" id="PS00108">
    <property type="entry name" value="PROTEIN_KINASE_ST"/>
    <property type="match status" value="1"/>
</dbReference>
<dbReference type="InterPro" id="IPR000719">
    <property type="entry name" value="Prot_kinase_dom"/>
</dbReference>
<dbReference type="SUPFAM" id="SSF56112">
    <property type="entry name" value="Protein kinase-like (PK-like)"/>
    <property type="match status" value="1"/>
</dbReference>
<dbReference type="FunFam" id="1.10.510.10:FF:000021">
    <property type="entry name" value="Serine/threonine protein kinase"/>
    <property type="match status" value="1"/>
</dbReference>
<dbReference type="Pfam" id="PF00069">
    <property type="entry name" value="Pkinase"/>
    <property type="match status" value="1"/>
</dbReference>
<evidence type="ECO:0000256" key="8">
    <source>
        <dbReference type="ARBA" id="ARBA00048679"/>
    </source>
</evidence>
<keyword evidence="4" id="KW-0547">Nucleotide-binding</keyword>
<keyword evidence="3" id="KW-0808">Transferase</keyword>
<dbReference type="GO" id="GO:0005524">
    <property type="term" value="F:ATP binding"/>
    <property type="evidence" value="ECO:0007669"/>
    <property type="project" value="UniProtKB-KW"/>
</dbReference>
<dbReference type="Gene3D" id="3.30.200.20">
    <property type="entry name" value="Phosphorylase Kinase, domain 1"/>
    <property type="match status" value="1"/>
</dbReference>
<organism evidence="13 14">
    <name type="scientific">Corynebacterium auriscanis</name>
    <dbReference type="NCBI Taxonomy" id="99807"/>
    <lineage>
        <taxon>Bacteria</taxon>
        <taxon>Bacillati</taxon>
        <taxon>Actinomycetota</taxon>
        <taxon>Actinomycetes</taxon>
        <taxon>Mycobacteriales</taxon>
        <taxon>Corynebacteriaceae</taxon>
        <taxon>Corynebacterium</taxon>
    </lineage>
</organism>
<dbReference type="Proteomes" id="UP000030145">
    <property type="component" value="Unassembled WGS sequence"/>
</dbReference>
<keyword evidence="10" id="KW-0472">Membrane</keyword>
<dbReference type="InterPro" id="IPR008271">
    <property type="entry name" value="Ser/Thr_kinase_AS"/>
</dbReference>
<dbReference type="GO" id="GO:0045717">
    <property type="term" value="P:negative regulation of fatty acid biosynthetic process"/>
    <property type="evidence" value="ECO:0007669"/>
    <property type="project" value="UniProtKB-ARBA"/>
</dbReference>
<dbReference type="GeneID" id="300552532"/>
<dbReference type="SMART" id="SM00740">
    <property type="entry name" value="PASTA"/>
    <property type="match status" value="4"/>
</dbReference>
<comment type="caution">
    <text evidence="13">The sequence shown here is derived from an EMBL/GenBank/DDBJ whole genome shotgun (WGS) entry which is preliminary data.</text>
</comment>
<feature type="region of interest" description="Disordered" evidence="9">
    <location>
        <begin position="332"/>
        <end position="366"/>
    </location>
</feature>
<keyword evidence="14" id="KW-1185">Reference proteome</keyword>
<evidence type="ECO:0000259" key="11">
    <source>
        <dbReference type="PROSITE" id="PS50011"/>
    </source>
</evidence>
<dbReference type="FunFam" id="3.30.200.20:FF:000035">
    <property type="entry name" value="Serine/threonine protein kinase Stk1"/>
    <property type="match status" value="1"/>
</dbReference>